<dbReference type="AlphaFoldDB" id="A0A4C1V9L5"/>
<reference evidence="1 2" key="1">
    <citation type="journal article" date="2019" name="Commun. Biol.">
        <title>The bagworm genome reveals a unique fibroin gene that provides high tensile strength.</title>
        <authorList>
            <person name="Kono N."/>
            <person name="Nakamura H."/>
            <person name="Ohtoshi R."/>
            <person name="Tomita M."/>
            <person name="Numata K."/>
            <person name="Arakawa K."/>
        </authorList>
    </citation>
    <scope>NUCLEOTIDE SEQUENCE [LARGE SCALE GENOMIC DNA]</scope>
</reference>
<evidence type="ECO:0000313" key="2">
    <source>
        <dbReference type="Proteomes" id="UP000299102"/>
    </source>
</evidence>
<keyword evidence="2" id="KW-1185">Reference proteome</keyword>
<gene>
    <name evidence="1" type="ORF">EVAR_19470_1</name>
</gene>
<protein>
    <submittedName>
        <fullName evidence="1">Uncharacterized protein</fullName>
    </submittedName>
</protein>
<accession>A0A4C1V9L5</accession>
<dbReference type="Proteomes" id="UP000299102">
    <property type="component" value="Unassembled WGS sequence"/>
</dbReference>
<comment type="caution">
    <text evidence="1">The sequence shown here is derived from an EMBL/GenBank/DDBJ whole genome shotgun (WGS) entry which is preliminary data.</text>
</comment>
<dbReference type="EMBL" id="BGZK01000301">
    <property type="protein sequence ID" value="GBP35250.1"/>
    <property type="molecule type" value="Genomic_DNA"/>
</dbReference>
<sequence length="212" mass="23599">MTLRLNKAYRHAIRTRARGCGGDRKLAIGDVKAFRHLGSRPGGATCSHRYISFAHNLPLTWPITESMSRFYDRCKGLGTPFGALRPAQSLLPCERAAWIASKGAATRAFRHEIVSRRRHHRGRPRRRLPALPAALMPERENALSLATANCIPQGPENGIFPWNFNVGELQTQPCVGARARPAAQTYCVASESASRPRKYLRAVSYTLSGYFE</sequence>
<name>A0A4C1V9L5_EUMVA</name>
<organism evidence="1 2">
    <name type="scientific">Eumeta variegata</name>
    <name type="common">Bagworm moth</name>
    <name type="synonym">Eumeta japonica</name>
    <dbReference type="NCBI Taxonomy" id="151549"/>
    <lineage>
        <taxon>Eukaryota</taxon>
        <taxon>Metazoa</taxon>
        <taxon>Ecdysozoa</taxon>
        <taxon>Arthropoda</taxon>
        <taxon>Hexapoda</taxon>
        <taxon>Insecta</taxon>
        <taxon>Pterygota</taxon>
        <taxon>Neoptera</taxon>
        <taxon>Endopterygota</taxon>
        <taxon>Lepidoptera</taxon>
        <taxon>Glossata</taxon>
        <taxon>Ditrysia</taxon>
        <taxon>Tineoidea</taxon>
        <taxon>Psychidae</taxon>
        <taxon>Oiketicinae</taxon>
        <taxon>Eumeta</taxon>
    </lineage>
</organism>
<proteinExistence type="predicted"/>
<evidence type="ECO:0000313" key="1">
    <source>
        <dbReference type="EMBL" id="GBP35250.1"/>
    </source>
</evidence>